<evidence type="ECO:0000313" key="2">
    <source>
        <dbReference type="EMBL" id="MBP1996073.1"/>
    </source>
</evidence>
<proteinExistence type="predicted"/>
<dbReference type="PANTHER" id="PTHR30383:SF5">
    <property type="entry name" value="SGNH HYDROLASE-TYPE ESTERASE DOMAIN-CONTAINING PROTEIN"/>
    <property type="match status" value="1"/>
</dbReference>
<dbReference type="EMBL" id="JAGGLB010000043">
    <property type="protein sequence ID" value="MBP1996073.1"/>
    <property type="molecule type" value="Genomic_DNA"/>
</dbReference>
<keyword evidence="3" id="KW-1185">Reference proteome</keyword>
<comment type="caution">
    <text evidence="2">The sequence shown here is derived from an EMBL/GenBank/DDBJ whole genome shotgun (WGS) entry which is preliminary data.</text>
</comment>
<evidence type="ECO:0000259" key="1">
    <source>
        <dbReference type="Pfam" id="PF13472"/>
    </source>
</evidence>
<evidence type="ECO:0000313" key="3">
    <source>
        <dbReference type="Proteomes" id="UP001519287"/>
    </source>
</evidence>
<dbReference type="InterPro" id="IPR051532">
    <property type="entry name" value="Ester_Hydrolysis_Enzymes"/>
</dbReference>
<protein>
    <submittedName>
        <fullName evidence="2">Lysophospholipase L1-like esterase</fullName>
    </submittedName>
</protein>
<reference evidence="2 3" key="1">
    <citation type="submission" date="2021-03" db="EMBL/GenBank/DDBJ databases">
        <title>Genomic Encyclopedia of Type Strains, Phase IV (KMG-IV): sequencing the most valuable type-strain genomes for metagenomic binning, comparative biology and taxonomic classification.</title>
        <authorList>
            <person name="Goeker M."/>
        </authorList>
    </citation>
    <scope>NUCLEOTIDE SEQUENCE [LARGE SCALE GENOMIC DNA]</scope>
    <source>
        <strain evidence="2 3">DSM 26048</strain>
    </source>
</reference>
<dbReference type="InterPro" id="IPR013830">
    <property type="entry name" value="SGNH_hydro"/>
</dbReference>
<dbReference type="Proteomes" id="UP001519287">
    <property type="component" value="Unassembled WGS sequence"/>
</dbReference>
<dbReference type="Pfam" id="PF13472">
    <property type="entry name" value="Lipase_GDSL_2"/>
    <property type="match status" value="1"/>
</dbReference>
<dbReference type="PANTHER" id="PTHR30383">
    <property type="entry name" value="THIOESTERASE 1/PROTEASE 1/LYSOPHOSPHOLIPASE L1"/>
    <property type="match status" value="1"/>
</dbReference>
<dbReference type="SUPFAM" id="SSF52266">
    <property type="entry name" value="SGNH hydrolase"/>
    <property type="match status" value="1"/>
</dbReference>
<gene>
    <name evidence="2" type="ORF">J2Z66_007717</name>
</gene>
<name>A0ABS4J8C5_9BACL</name>
<sequence>MTVRTKSQIAESFVFVKEEKLPLRYRHVDASSIRLRSHANAEHPDAVVFVEGEDYVVDAANGLIGRTAGSRIADWSKNVLYGVTNFDHTKYEDWSNAKYTVFADYEYEPGDDEAGAQSEVREPAGPDVLKGLKEKLARGEEITYVVHGDSISTGGEASEEKYTYFGRFAERLSGLYPGGSVRIVNTAIGGEDSRGGVARVATDVLSHAPDLVTIGYGMNDQNKFEFGNGVPLAEYEANIREMIETIRSEGNAVIILVTPCEPNPLWQHTSGTIGKYAEVLLRLASEYGIGAADAHAKWVLELEAGKTPGSLLLNNINHPNDYGHWIYFTAFEAAFFGEGV</sequence>
<accession>A0ABS4J8C5</accession>
<organism evidence="2 3">
    <name type="scientific">Paenibacillus eucommiae</name>
    <dbReference type="NCBI Taxonomy" id="1355755"/>
    <lineage>
        <taxon>Bacteria</taxon>
        <taxon>Bacillati</taxon>
        <taxon>Bacillota</taxon>
        <taxon>Bacilli</taxon>
        <taxon>Bacillales</taxon>
        <taxon>Paenibacillaceae</taxon>
        <taxon>Paenibacillus</taxon>
    </lineage>
</organism>
<dbReference type="InterPro" id="IPR036514">
    <property type="entry name" value="SGNH_hydro_sf"/>
</dbReference>
<feature type="domain" description="SGNH hydrolase-type esterase" evidence="1">
    <location>
        <begin position="147"/>
        <end position="325"/>
    </location>
</feature>
<dbReference type="Gene3D" id="3.40.50.1110">
    <property type="entry name" value="SGNH hydrolase"/>
    <property type="match status" value="1"/>
</dbReference>
<dbReference type="RefSeq" id="WP_209978151.1">
    <property type="nucleotide sequence ID" value="NZ_JAGGLB010000043.1"/>
</dbReference>